<dbReference type="InterPro" id="IPR025504">
    <property type="entry name" value="GLUCM_C"/>
</dbReference>
<reference evidence="2 3" key="1">
    <citation type="submission" date="2014-12" db="EMBL/GenBank/DDBJ databases">
        <title>Complete genome sequence of Bifidobacterium longum subsp. infantis BT1.</title>
        <authorList>
            <person name="Kim J.F."/>
            <person name="Kwak M.-J."/>
        </authorList>
    </citation>
    <scope>NUCLEOTIDE SEQUENCE [LARGE SCALE GENOMIC DNA]</scope>
    <source>
        <strain evidence="2 3">BT1</strain>
    </source>
</reference>
<organism evidence="2 3">
    <name type="scientific">Bifidobacterium longum subsp. infantis</name>
    <dbReference type="NCBI Taxonomy" id="1682"/>
    <lineage>
        <taxon>Bacteria</taxon>
        <taxon>Bacillati</taxon>
        <taxon>Actinomycetota</taxon>
        <taxon>Actinomycetes</taxon>
        <taxon>Bifidobacteriales</taxon>
        <taxon>Bifidobacteriaceae</taxon>
        <taxon>Bifidobacterium</taxon>
    </lineage>
</organism>
<dbReference type="PATRIC" id="fig|1682.24.peg.59"/>
<dbReference type="Pfam" id="PF14336">
    <property type="entry name" value="GLUCM-like_C"/>
    <property type="match status" value="1"/>
</dbReference>
<name>A0A0M3T5M8_BIFLI</name>
<feature type="domain" description="D-glutamate cyclase-like C-terminal" evidence="1">
    <location>
        <begin position="34"/>
        <end position="308"/>
    </location>
</feature>
<dbReference type="AlphaFoldDB" id="A0A0M3T5M8"/>
<sequence>MASAIQATKAPARKGSLACYRWYPKVSRIQAKAAQDVGRGSETLMTFARGDLFKAARRFVSGESRKALVVTGFYIPKAEHPAAESDGPVGATEICAAIRDIGGDAWLVSDAWCEPVIRGAAKDVLPQDHVLIAPKGDSFDAWLDGTKTLIAEQHIDTVIFIERVGPASDGYPRNMRGINILEWTAPLSRLASLGLHTIGIGDGGNEIGMGHIESYAIEDIVDHGDEIACTVPTQELIVAGCSNWGGHAFVCSLYAMGHREVAGLLDEQWHRGVLANITAAGGLDGVKLVNIPTVDGLSERQYYSQINALSQLAR</sequence>
<dbReference type="Gene3D" id="3.90.1640.20">
    <property type="entry name" value="TON_0340"/>
    <property type="match status" value="1"/>
</dbReference>
<accession>A0A0M3T5M8</accession>
<dbReference type="PANTHER" id="PTHR32022">
    <property type="entry name" value="D-GLUTAMATE CYCLASE, MITOCHONDRIAL"/>
    <property type="match status" value="1"/>
</dbReference>
<proteinExistence type="predicted"/>
<evidence type="ECO:0000313" key="2">
    <source>
        <dbReference type="EMBL" id="ALE08135.1"/>
    </source>
</evidence>
<protein>
    <recommendedName>
        <fullName evidence="1">D-glutamate cyclase-like C-terminal domain-containing protein</fullName>
    </recommendedName>
</protein>
<dbReference type="Proteomes" id="UP000067206">
    <property type="component" value="Chromosome"/>
</dbReference>
<gene>
    <name evidence="2" type="ORF">RY67_59</name>
</gene>
<evidence type="ECO:0000259" key="1">
    <source>
        <dbReference type="Pfam" id="PF14336"/>
    </source>
</evidence>
<dbReference type="EMBL" id="CP010411">
    <property type="protein sequence ID" value="ALE08135.1"/>
    <property type="molecule type" value="Genomic_DNA"/>
</dbReference>
<dbReference type="PANTHER" id="PTHR32022:SF10">
    <property type="entry name" value="D-GLUTAMATE CYCLASE, MITOCHONDRIAL"/>
    <property type="match status" value="1"/>
</dbReference>
<dbReference type="RefSeq" id="WP_007056418.1">
    <property type="nucleotide sequence ID" value="NZ_CP010411.1"/>
</dbReference>
<evidence type="ECO:0000313" key="3">
    <source>
        <dbReference type="Proteomes" id="UP000067206"/>
    </source>
</evidence>